<evidence type="ECO:0000256" key="11">
    <source>
        <dbReference type="ARBA" id="ARBA00023185"/>
    </source>
</evidence>
<keyword evidence="17" id="KW-1185">Reference proteome</keyword>
<dbReference type="AlphaFoldDB" id="A0A1J7JML5"/>
<evidence type="ECO:0000256" key="12">
    <source>
        <dbReference type="SAM" id="SignalP"/>
    </source>
</evidence>
<reference evidence="16 17" key="1">
    <citation type="submission" date="2016-10" db="EMBL/GenBank/DDBJ databases">
        <title>Draft genome sequence of Coniochaeta ligniaria NRRL30616, a lignocellulolytic fungus for bioabatement of inhibitors in plant biomass hydrolysates.</title>
        <authorList>
            <consortium name="DOE Joint Genome Institute"/>
            <person name="Jimenez D.J."/>
            <person name="Hector R.E."/>
            <person name="Riley R."/>
            <person name="Sun H."/>
            <person name="Grigoriev I.V."/>
            <person name="Van Elsas J.D."/>
            <person name="Nichols N.N."/>
        </authorList>
    </citation>
    <scope>NUCLEOTIDE SEQUENCE [LARGE SCALE GENOMIC DNA]</scope>
    <source>
        <strain evidence="16 17">NRRL 30616</strain>
    </source>
</reference>
<feature type="domain" description="Plastocyanin-like" evidence="13">
    <location>
        <begin position="223"/>
        <end position="370"/>
    </location>
</feature>
<dbReference type="SUPFAM" id="SSF49503">
    <property type="entry name" value="Cupredoxins"/>
    <property type="match status" value="3"/>
</dbReference>
<feature type="signal peptide" evidence="12">
    <location>
        <begin position="1"/>
        <end position="35"/>
    </location>
</feature>
<keyword evidence="9" id="KW-1015">Disulfide bond</keyword>
<protein>
    <recommendedName>
        <fullName evidence="4">laccase</fullName>
        <ecNumber evidence="4">1.10.3.2</ecNumber>
    </recommendedName>
</protein>
<dbReference type="EMBL" id="KV875098">
    <property type="protein sequence ID" value="OIW28954.1"/>
    <property type="molecule type" value="Genomic_DNA"/>
</dbReference>
<dbReference type="SMR" id="A0A1J7JML5"/>
<evidence type="ECO:0000313" key="16">
    <source>
        <dbReference type="EMBL" id="OIW28954.1"/>
    </source>
</evidence>
<dbReference type="FunFam" id="2.60.40.420:FF:000046">
    <property type="entry name" value="Multicopper oxidase"/>
    <property type="match status" value="1"/>
</dbReference>
<dbReference type="OrthoDB" id="2121828at2759"/>
<dbReference type="Pfam" id="PF07732">
    <property type="entry name" value="Cu-oxidase_3"/>
    <property type="match status" value="1"/>
</dbReference>
<keyword evidence="11" id="KW-0439">Lignin degradation</keyword>
<dbReference type="PANTHER" id="PTHR11709">
    <property type="entry name" value="MULTI-COPPER OXIDASE"/>
    <property type="match status" value="1"/>
</dbReference>
<name>A0A1J7JML5_9PEZI</name>
<dbReference type="InterPro" id="IPR002355">
    <property type="entry name" value="Cu_oxidase_Cu_BS"/>
</dbReference>
<dbReference type="Proteomes" id="UP000182658">
    <property type="component" value="Unassembled WGS sequence"/>
</dbReference>
<keyword evidence="7" id="KW-0560">Oxidoreductase</keyword>
<dbReference type="PROSITE" id="PS00079">
    <property type="entry name" value="MULTICOPPER_OXIDASE1"/>
    <property type="match status" value="1"/>
</dbReference>
<dbReference type="InParanoid" id="A0A1J7JML5"/>
<dbReference type="InterPro" id="IPR011707">
    <property type="entry name" value="Cu-oxidase-like_N"/>
</dbReference>
<evidence type="ECO:0000256" key="10">
    <source>
        <dbReference type="ARBA" id="ARBA00023180"/>
    </source>
</evidence>
<dbReference type="PROSITE" id="PS00080">
    <property type="entry name" value="MULTICOPPER_OXIDASE2"/>
    <property type="match status" value="1"/>
</dbReference>
<evidence type="ECO:0000259" key="13">
    <source>
        <dbReference type="Pfam" id="PF00394"/>
    </source>
</evidence>
<dbReference type="CDD" id="cd13901">
    <property type="entry name" value="CuRO_3_MaLCC_like"/>
    <property type="match status" value="1"/>
</dbReference>
<dbReference type="InterPro" id="IPR045087">
    <property type="entry name" value="Cu-oxidase_fam"/>
</dbReference>
<evidence type="ECO:0000256" key="2">
    <source>
        <dbReference type="ARBA" id="ARBA00001935"/>
    </source>
</evidence>
<dbReference type="CDD" id="cd13854">
    <property type="entry name" value="CuRO_1_MaLCC_like"/>
    <property type="match status" value="1"/>
</dbReference>
<dbReference type="InterPro" id="IPR001117">
    <property type="entry name" value="Cu-oxidase_2nd"/>
</dbReference>
<dbReference type="FunFam" id="2.60.40.420:FF:000021">
    <property type="entry name" value="Extracellular dihydrogeodin oxidase/laccase"/>
    <property type="match status" value="1"/>
</dbReference>
<keyword evidence="10" id="KW-0325">Glycoprotein</keyword>
<dbReference type="GO" id="GO:0052716">
    <property type="term" value="F:hydroquinone:oxygen oxidoreductase activity"/>
    <property type="evidence" value="ECO:0007669"/>
    <property type="project" value="UniProtKB-EC"/>
</dbReference>
<dbReference type="EC" id="1.10.3.2" evidence="4"/>
<organism evidence="16 17">
    <name type="scientific">Coniochaeta ligniaria NRRL 30616</name>
    <dbReference type="NCBI Taxonomy" id="1408157"/>
    <lineage>
        <taxon>Eukaryota</taxon>
        <taxon>Fungi</taxon>
        <taxon>Dikarya</taxon>
        <taxon>Ascomycota</taxon>
        <taxon>Pezizomycotina</taxon>
        <taxon>Sordariomycetes</taxon>
        <taxon>Sordariomycetidae</taxon>
        <taxon>Coniochaetales</taxon>
        <taxon>Coniochaetaceae</taxon>
        <taxon>Coniochaeta</taxon>
    </lineage>
</organism>
<evidence type="ECO:0000256" key="5">
    <source>
        <dbReference type="ARBA" id="ARBA00022723"/>
    </source>
</evidence>
<comment type="similarity">
    <text evidence="3">Belongs to the multicopper oxidase family.</text>
</comment>
<dbReference type="CDD" id="cd13880">
    <property type="entry name" value="CuRO_2_MaLCC_like"/>
    <property type="match status" value="1"/>
</dbReference>
<evidence type="ECO:0000256" key="3">
    <source>
        <dbReference type="ARBA" id="ARBA00010609"/>
    </source>
</evidence>
<feature type="chain" id="PRO_5012656346" description="laccase" evidence="12">
    <location>
        <begin position="36"/>
        <end position="599"/>
    </location>
</feature>
<dbReference type="Pfam" id="PF00394">
    <property type="entry name" value="Cu-oxidase"/>
    <property type="match status" value="1"/>
</dbReference>
<evidence type="ECO:0000256" key="7">
    <source>
        <dbReference type="ARBA" id="ARBA00023002"/>
    </source>
</evidence>
<dbReference type="GO" id="GO:0046274">
    <property type="term" value="P:lignin catabolic process"/>
    <property type="evidence" value="ECO:0007669"/>
    <property type="project" value="UniProtKB-KW"/>
</dbReference>
<evidence type="ECO:0000259" key="15">
    <source>
        <dbReference type="Pfam" id="PF07732"/>
    </source>
</evidence>
<dbReference type="STRING" id="1408157.A0A1J7JML5"/>
<proteinExistence type="inferred from homology"/>
<dbReference type="InterPro" id="IPR011706">
    <property type="entry name" value="Cu-oxidase_C"/>
</dbReference>
<gene>
    <name evidence="16" type="ORF">CONLIGDRAFT_401653</name>
</gene>
<evidence type="ECO:0000256" key="8">
    <source>
        <dbReference type="ARBA" id="ARBA00023008"/>
    </source>
</evidence>
<keyword evidence="6 12" id="KW-0732">Signal</keyword>
<evidence type="ECO:0000259" key="14">
    <source>
        <dbReference type="Pfam" id="PF07731"/>
    </source>
</evidence>
<evidence type="ECO:0000256" key="9">
    <source>
        <dbReference type="ARBA" id="ARBA00023157"/>
    </source>
</evidence>
<evidence type="ECO:0000313" key="17">
    <source>
        <dbReference type="Proteomes" id="UP000182658"/>
    </source>
</evidence>
<dbReference type="GO" id="GO:0005507">
    <property type="term" value="F:copper ion binding"/>
    <property type="evidence" value="ECO:0007669"/>
    <property type="project" value="InterPro"/>
</dbReference>
<dbReference type="Pfam" id="PF07731">
    <property type="entry name" value="Cu-oxidase_2"/>
    <property type="match status" value="1"/>
</dbReference>
<dbReference type="FunFam" id="2.60.40.420:FF:000045">
    <property type="entry name" value="Laccase 2"/>
    <property type="match status" value="1"/>
</dbReference>
<feature type="domain" description="Plastocyanin-like" evidence="15">
    <location>
        <begin position="100"/>
        <end position="211"/>
    </location>
</feature>
<evidence type="ECO:0000256" key="1">
    <source>
        <dbReference type="ARBA" id="ARBA00000349"/>
    </source>
</evidence>
<dbReference type="InterPro" id="IPR008972">
    <property type="entry name" value="Cupredoxin"/>
</dbReference>
<feature type="domain" description="Plastocyanin-like" evidence="14">
    <location>
        <begin position="439"/>
        <end position="564"/>
    </location>
</feature>
<accession>A0A1J7JML5</accession>
<comment type="catalytic activity">
    <reaction evidence="1">
        <text>4 hydroquinone + O2 = 4 benzosemiquinone + 2 H2O</text>
        <dbReference type="Rhea" id="RHEA:11276"/>
        <dbReference type="ChEBI" id="CHEBI:15377"/>
        <dbReference type="ChEBI" id="CHEBI:15379"/>
        <dbReference type="ChEBI" id="CHEBI:17594"/>
        <dbReference type="ChEBI" id="CHEBI:17977"/>
        <dbReference type="EC" id="1.10.3.2"/>
    </reaction>
</comment>
<evidence type="ECO:0000256" key="6">
    <source>
        <dbReference type="ARBA" id="ARBA00022729"/>
    </source>
</evidence>
<evidence type="ECO:0000256" key="4">
    <source>
        <dbReference type="ARBA" id="ARBA00012297"/>
    </source>
</evidence>
<dbReference type="Gene3D" id="2.60.40.420">
    <property type="entry name" value="Cupredoxins - blue copper proteins"/>
    <property type="match status" value="3"/>
</dbReference>
<comment type="cofactor">
    <cofactor evidence="2">
        <name>Cu cation</name>
        <dbReference type="ChEBI" id="CHEBI:23378"/>
    </cofactor>
</comment>
<dbReference type="PANTHER" id="PTHR11709:SF87">
    <property type="entry name" value="LACCASE"/>
    <property type="match status" value="1"/>
</dbReference>
<sequence length="599" mass="64965">MLSLFASTTTMFFNMLRYLSFVLAFLFVVAKPVLSKPMPSPVAQVAQPSTTVIPGGSACGQNNATNRACWKNSWNINTDYETTTPPGTTRNIDLYITNVTSYSADGVAKRVMLVNGAFPAPPIIANWGDYLDITIHNQLQDNGTSFHWHGVRQLNSNDQDGANGVTECPIPPGSSRAYTFRAQQYGTSWYHSHFSVQYGNGVAGAIVINGPAAANYDIDLGPYMITDWYHQTADVLQLKAEQATGPPPPSDNVLFNGTNINPSGTGGSYNKVTLTPGKKHLLRLINPSVENHFTVSLVGHSFTVIAVDLVPVNPVIKSQLFLGIGQRYDVIIDASQPVGNYWFNATLGGGGLCGVSNNLYPASIFSYQGAPNTLPTNQGIPITADCHDSTGFTPIISRSADPSTFAANEKELSVALTTAVSNRGTIFSWQVNGSAIDVQWEKPILQYIAEGNYSFPRAANVVEITATSGWTYVVLDNTAGLPHPIHLHGHDFLLLGSSDSGKFNLATDQSKLNFVNPVRRDVAMLPAGWLVIAFQINNPGAWIMHCHIAWHVSQGLSVQFLELKSQISTAMHLDQVKPTCDAWKAYVPDMKYPKLDSGL</sequence>
<dbReference type="InterPro" id="IPR033138">
    <property type="entry name" value="Cu_oxidase_CS"/>
</dbReference>
<keyword evidence="5" id="KW-0479">Metal-binding</keyword>
<keyword evidence="8" id="KW-0186">Copper</keyword>